<comment type="similarity">
    <text evidence="1 7 8">Belongs to the universal ribosomal protein uL3 family.</text>
</comment>
<protein>
    <recommendedName>
        <fullName evidence="6 7">Large ribosomal subunit protein uL3</fullName>
    </recommendedName>
</protein>
<keyword evidence="5 7" id="KW-0687">Ribonucleoprotein</keyword>
<dbReference type="PROSITE" id="PS00474">
    <property type="entry name" value="RIBOSOMAL_L3"/>
    <property type="match status" value="1"/>
</dbReference>
<comment type="subunit">
    <text evidence="7 9">Part of the 50S ribosomal subunit. Forms a cluster with proteins L14 and L19.</text>
</comment>
<dbReference type="AlphaFoldDB" id="A0A2R6Y2T6"/>
<evidence type="ECO:0000256" key="4">
    <source>
        <dbReference type="ARBA" id="ARBA00022980"/>
    </source>
</evidence>
<dbReference type="NCBIfam" id="TIGR03625">
    <property type="entry name" value="L3_bact"/>
    <property type="match status" value="1"/>
</dbReference>
<dbReference type="Gene3D" id="3.30.160.810">
    <property type="match status" value="1"/>
</dbReference>
<evidence type="ECO:0000256" key="10">
    <source>
        <dbReference type="SAM" id="MobiDB-lite"/>
    </source>
</evidence>
<evidence type="ECO:0000256" key="6">
    <source>
        <dbReference type="ARBA" id="ARBA00035243"/>
    </source>
</evidence>
<sequence>MTRKGILGKKLGMTQIFDEQGLVIPVTVVEAGPCVVLQKKTQSVDGYEAIQLGFGEKKLNRATRPEKGHAEKAGTTVKRFVREIRDVATDHYEVGQTIDVSIFTPGEKVDVTGTSKGKGTQGAIRRHNQARGPMAHGSGYHRGIGSRGAIAPNRIFKGMPGPGRMGHERVTMQNLTIVDVLPEKNILLIKGAVPGPRDGFLIIQNAIKDLIKNQNKQQDAKA</sequence>
<keyword evidence="3 7" id="KW-0694">RNA-binding</keyword>
<evidence type="ECO:0000256" key="2">
    <source>
        <dbReference type="ARBA" id="ARBA00022730"/>
    </source>
</evidence>
<dbReference type="InterPro" id="IPR009000">
    <property type="entry name" value="Transl_B-barrel_sf"/>
</dbReference>
<dbReference type="Pfam" id="PF00297">
    <property type="entry name" value="Ribosomal_L3"/>
    <property type="match status" value="1"/>
</dbReference>
<dbReference type="GO" id="GO:0022625">
    <property type="term" value="C:cytosolic large ribosomal subunit"/>
    <property type="evidence" value="ECO:0007669"/>
    <property type="project" value="TreeGrafter"/>
</dbReference>
<dbReference type="PANTHER" id="PTHR11229">
    <property type="entry name" value="50S RIBOSOMAL PROTEIN L3"/>
    <property type="match status" value="1"/>
</dbReference>
<gene>
    <name evidence="7" type="primary">rplC</name>
    <name evidence="11" type="ORF">BSOLF_2396</name>
</gene>
<keyword evidence="4 7" id="KW-0689">Ribosomal protein</keyword>
<organism evidence="11 12">
    <name type="scientific">Candidatus Carbonibacillus altaicus</name>
    <dbReference type="NCBI Taxonomy" id="2163959"/>
    <lineage>
        <taxon>Bacteria</taxon>
        <taxon>Bacillati</taxon>
        <taxon>Bacillota</taxon>
        <taxon>Bacilli</taxon>
        <taxon>Bacillales</taxon>
        <taxon>Candidatus Carbonibacillus</taxon>
    </lineage>
</organism>
<keyword evidence="2 7" id="KW-0699">rRNA-binding</keyword>
<comment type="function">
    <text evidence="7 9">One of the primary rRNA binding proteins, it binds directly near the 3'-end of the 23S rRNA, where it nucleates assembly of the 50S subunit.</text>
</comment>
<dbReference type="GO" id="GO:0003735">
    <property type="term" value="F:structural constituent of ribosome"/>
    <property type="evidence" value="ECO:0007669"/>
    <property type="project" value="UniProtKB-UniRule"/>
</dbReference>
<evidence type="ECO:0000256" key="5">
    <source>
        <dbReference type="ARBA" id="ARBA00023274"/>
    </source>
</evidence>
<dbReference type="PANTHER" id="PTHR11229:SF16">
    <property type="entry name" value="LARGE RIBOSOMAL SUBUNIT PROTEIN UL3C"/>
    <property type="match status" value="1"/>
</dbReference>
<dbReference type="Gene3D" id="2.40.30.10">
    <property type="entry name" value="Translation factors"/>
    <property type="match status" value="1"/>
</dbReference>
<dbReference type="SUPFAM" id="SSF50447">
    <property type="entry name" value="Translation proteins"/>
    <property type="match status" value="1"/>
</dbReference>
<dbReference type="GO" id="GO:0006412">
    <property type="term" value="P:translation"/>
    <property type="evidence" value="ECO:0007669"/>
    <property type="project" value="UniProtKB-UniRule"/>
</dbReference>
<proteinExistence type="inferred from homology"/>
<comment type="caution">
    <text evidence="11">The sequence shown here is derived from an EMBL/GenBank/DDBJ whole genome shotgun (WGS) entry which is preliminary data.</text>
</comment>
<evidence type="ECO:0000256" key="7">
    <source>
        <dbReference type="HAMAP-Rule" id="MF_01325"/>
    </source>
</evidence>
<evidence type="ECO:0000256" key="9">
    <source>
        <dbReference type="RuleBase" id="RU003906"/>
    </source>
</evidence>
<accession>A0A2R6Y2T6</accession>
<evidence type="ECO:0000256" key="8">
    <source>
        <dbReference type="RuleBase" id="RU003905"/>
    </source>
</evidence>
<dbReference type="HAMAP" id="MF_01325_B">
    <property type="entry name" value="Ribosomal_uL3_B"/>
    <property type="match status" value="1"/>
</dbReference>
<dbReference type="GO" id="GO:0019843">
    <property type="term" value="F:rRNA binding"/>
    <property type="evidence" value="ECO:0007669"/>
    <property type="project" value="UniProtKB-UniRule"/>
</dbReference>
<dbReference type="FunFam" id="2.40.30.10:FF:000004">
    <property type="entry name" value="50S ribosomal protein L3"/>
    <property type="match status" value="1"/>
</dbReference>
<name>A0A2R6Y2T6_9BACL</name>
<dbReference type="InterPro" id="IPR000597">
    <property type="entry name" value="Ribosomal_uL3"/>
</dbReference>
<dbReference type="EMBL" id="PEBX01000015">
    <property type="protein sequence ID" value="PTQ56994.1"/>
    <property type="molecule type" value="Genomic_DNA"/>
</dbReference>
<evidence type="ECO:0000256" key="1">
    <source>
        <dbReference type="ARBA" id="ARBA00006540"/>
    </source>
</evidence>
<reference evidence="12" key="1">
    <citation type="journal article" date="2018" name="Sci. Rep.">
        <title>Lignite coal burning seam in the remote Altai Mountains harbors a hydrogen-driven thermophilic microbial community.</title>
        <authorList>
            <person name="Kadnikov V.V."/>
            <person name="Mardanov A.V."/>
            <person name="Ivasenko D.A."/>
            <person name="Antsiferov D.V."/>
            <person name="Beletsky A.V."/>
            <person name="Karnachuk O.V."/>
            <person name="Ravin N.V."/>
        </authorList>
    </citation>
    <scope>NUCLEOTIDE SEQUENCE [LARGE SCALE GENOMIC DNA]</scope>
</reference>
<dbReference type="FunFam" id="3.30.160.810:FF:000001">
    <property type="entry name" value="50S ribosomal protein L3"/>
    <property type="match status" value="1"/>
</dbReference>
<evidence type="ECO:0000313" key="12">
    <source>
        <dbReference type="Proteomes" id="UP000244338"/>
    </source>
</evidence>
<dbReference type="InterPro" id="IPR019927">
    <property type="entry name" value="Ribosomal_uL3_bac/org-type"/>
</dbReference>
<feature type="region of interest" description="Disordered" evidence="10">
    <location>
        <begin position="111"/>
        <end position="146"/>
    </location>
</feature>
<dbReference type="Proteomes" id="UP000244338">
    <property type="component" value="Unassembled WGS sequence"/>
</dbReference>
<dbReference type="InterPro" id="IPR019926">
    <property type="entry name" value="Ribosomal_uL3_CS"/>
</dbReference>
<evidence type="ECO:0000256" key="3">
    <source>
        <dbReference type="ARBA" id="ARBA00022884"/>
    </source>
</evidence>
<evidence type="ECO:0000313" key="11">
    <source>
        <dbReference type="EMBL" id="PTQ56994.1"/>
    </source>
</evidence>